<evidence type="ECO:0000256" key="6">
    <source>
        <dbReference type="ARBA" id="ARBA00022840"/>
    </source>
</evidence>
<dbReference type="InterPro" id="IPR017441">
    <property type="entry name" value="Protein_kinase_ATP_BS"/>
</dbReference>
<dbReference type="PANTHER" id="PTHR43289">
    <property type="entry name" value="MITOGEN-ACTIVATED PROTEIN KINASE KINASE KINASE 20-RELATED"/>
    <property type="match status" value="1"/>
</dbReference>
<dbReference type="RefSeq" id="WP_203968642.1">
    <property type="nucleotide sequence ID" value="NZ_BMNT01000018.1"/>
</dbReference>
<dbReference type="CDD" id="cd14014">
    <property type="entry name" value="STKc_PknB_like"/>
    <property type="match status" value="1"/>
</dbReference>
<protein>
    <recommendedName>
        <fullName evidence="1">non-specific serine/threonine protein kinase</fullName>
        <ecNumber evidence="1">2.7.11.1</ecNumber>
    </recommendedName>
</protein>
<evidence type="ECO:0000256" key="1">
    <source>
        <dbReference type="ARBA" id="ARBA00012513"/>
    </source>
</evidence>
<feature type="domain" description="Protein kinase" evidence="10">
    <location>
        <begin position="13"/>
        <end position="270"/>
    </location>
</feature>
<keyword evidence="6 7" id="KW-0067">ATP-binding</keyword>
<feature type="compositionally biased region" description="Low complexity" evidence="8">
    <location>
        <begin position="517"/>
        <end position="547"/>
    </location>
</feature>
<feature type="compositionally biased region" description="Gly residues" evidence="8">
    <location>
        <begin position="360"/>
        <end position="371"/>
    </location>
</feature>
<dbReference type="GO" id="GO:0005524">
    <property type="term" value="F:ATP binding"/>
    <property type="evidence" value="ECO:0007669"/>
    <property type="project" value="UniProtKB-UniRule"/>
</dbReference>
<sequence length="695" mass="69833">MVAEPGAPQVPGYEVLGILGQGGFGVVYRARQLAVRREVALKVDNRVLVSERDQRRFMREVSSAGALSGHPHVADVYDAGVLADGRPYMVLELCPGGSLADRLRAEGPLAPAEVRDIGVRIGDALAAAHMAGVLHRDVKPANILINGYGMVALTDFGLAAAAHADGDMSATRESLTPAFGPPEAFELAAPAPAGDVYSLAATLYALLNGRPPRFPENGVVNIAMIMALHRLPIPEIAGVPRELTAVLRAGMATDPRARIPSAADLRDALAAIPAGILTSAGGNRPGPSSAPLPAAASGPGGSGGLAANSGPGGGTGSRGPAWAGRAEATGPGRAAEATGPGDRRFDLTGPGGRRFEATGPDGGTGMPGPYGGRDTSGAPQGAYAVDAPEGGGSPGPYGARDASGARPGGYPMDARDDGRAAHGGRSGPGGRAGAHVMDAPGDGAGGRSGPGQGTGPRSRGSRAALPPPPAARSHAQTGLYVAVAGVFALLLTAGVALMVYENRDQGTSSGVPANTPAAASSASSADPRTPPGTTGSASSSPASPPAAGTGGAFGAVPTSTASCPATTVAGAGAACVRQAECWGNMTVINGAVSINRRDCREDHTWETFAIAPLPTDGLTSDRNDLAGHPVVKRLCSKRILLASRIGEARSVEATRWLVEALPPSPQAFEQGVRVYRCVGAVMAEKVQGPYFRPLT</sequence>
<proteinExistence type="predicted"/>
<dbReference type="InterPro" id="IPR000719">
    <property type="entry name" value="Prot_kinase_dom"/>
</dbReference>
<dbReference type="SUPFAM" id="SSF56112">
    <property type="entry name" value="Protein kinase-like (PK-like)"/>
    <property type="match status" value="1"/>
</dbReference>
<comment type="caution">
    <text evidence="11">The sequence shown here is derived from an EMBL/GenBank/DDBJ whole genome shotgun (WGS) entry which is preliminary data.</text>
</comment>
<evidence type="ECO:0000256" key="8">
    <source>
        <dbReference type="SAM" id="MobiDB-lite"/>
    </source>
</evidence>
<dbReference type="GO" id="GO:0004674">
    <property type="term" value="F:protein serine/threonine kinase activity"/>
    <property type="evidence" value="ECO:0007669"/>
    <property type="project" value="UniProtKB-KW"/>
</dbReference>
<keyword evidence="9" id="KW-0472">Membrane</keyword>
<dbReference type="EC" id="2.7.11.1" evidence="1"/>
<keyword evidence="12" id="KW-1185">Reference proteome</keyword>
<dbReference type="PROSITE" id="PS00108">
    <property type="entry name" value="PROTEIN_KINASE_ST"/>
    <property type="match status" value="1"/>
</dbReference>
<gene>
    <name evidence="11" type="ORF">GCM10007964_35840</name>
</gene>
<dbReference type="AlphaFoldDB" id="A0A917R570"/>
<dbReference type="InterPro" id="IPR008271">
    <property type="entry name" value="Ser/Thr_kinase_AS"/>
</dbReference>
<dbReference type="SMART" id="SM00220">
    <property type="entry name" value="S_TKc"/>
    <property type="match status" value="1"/>
</dbReference>
<name>A0A917R570_9ACTN</name>
<dbReference type="PROSITE" id="PS50011">
    <property type="entry name" value="PROTEIN_KINASE_DOM"/>
    <property type="match status" value="1"/>
</dbReference>
<evidence type="ECO:0000313" key="12">
    <source>
        <dbReference type="Proteomes" id="UP000645217"/>
    </source>
</evidence>
<dbReference type="PANTHER" id="PTHR43289:SF6">
    <property type="entry name" value="SERINE_THREONINE-PROTEIN KINASE NEKL-3"/>
    <property type="match status" value="1"/>
</dbReference>
<keyword evidence="9" id="KW-1133">Transmembrane helix</keyword>
<reference evidence="11" key="2">
    <citation type="submission" date="2020-09" db="EMBL/GenBank/DDBJ databases">
        <authorList>
            <person name="Sun Q."/>
            <person name="Ohkuma M."/>
        </authorList>
    </citation>
    <scope>NUCLEOTIDE SEQUENCE</scope>
    <source>
        <strain evidence="11">JCM 13064</strain>
    </source>
</reference>
<organism evidence="11 12">
    <name type="scientific">Sphaerisporangium melleum</name>
    <dbReference type="NCBI Taxonomy" id="321316"/>
    <lineage>
        <taxon>Bacteria</taxon>
        <taxon>Bacillati</taxon>
        <taxon>Actinomycetota</taxon>
        <taxon>Actinomycetes</taxon>
        <taxon>Streptosporangiales</taxon>
        <taxon>Streptosporangiaceae</taxon>
        <taxon>Sphaerisporangium</taxon>
    </lineage>
</organism>
<evidence type="ECO:0000256" key="2">
    <source>
        <dbReference type="ARBA" id="ARBA00022527"/>
    </source>
</evidence>
<keyword evidence="4 7" id="KW-0547">Nucleotide-binding</keyword>
<evidence type="ECO:0000256" key="4">
    <source>
        <dbReference type="ARBA" id="ARBA00022741"/>
    </source>
</evidence>
<keyword evidence="5" id="KW-0418">Kinase</keyword>
<feature type="transmembrane region" description="Helical" evidence="9">
    <location>
        <begin position="479"/>
        <end position="500"/>
    </location>
</feature>
<dbReference type="PROSITE" id="PS00107">
    <property type="entry name" value="PROTEIN_KINASE_ATP"/>
    <property type="match status" value="1"/>
</dbReference>
<accession>A0A917R570</accession>
<evidence type="ECO:0000256" key="5">
    <source>
        <dbReference type="ARBA" id="ARBA00022777"/>
    </source>
</evidence>
<evidence type="ECO:0000256" key="3">
    <source>
        <dbReference type="ARBA" id="ARBA00022679"/>
    </source>
</evidence>
<evidence type="ECO:0000256" key="7">
    <source>
        <dbReference type="PROSITE-ProRule" id="PRU10141"/>
    </source>
</evidence>
<feature type="compositionally biased region" description="Low complexity" evidence="8">
    <location>
        <begin position="455"/>
        <end position="464"/>
    </location>
</feature>
<dbReference type="Pfam" id="PF00069">
    <property type="entry name" value="Pkinase"/>
    <property type="match status" value="1"/>
</dbReference>
<evidence type="ECO:0000259" key="10">
    <source>
        <dbReference type="PROSITE" id="PS50011"/>
    </source>
</evidence>
<dbReference type="Gene3D" id="1.10.510.10">
    <property type="entry name" value="Transferase(Phosphotransferase) domain 1"/>
    <property type="match status" value="1"/>
</dbReference>
<evidence type="ECO:0000256" key="9">
    <source>
        <dbReference type="SAM" id="Phobius"/>
    </source>
</evidence>
<evidence type="ECO:0000313" key="11">
    <source>
        <dbReference type="EMBL" id="GGK90001.1"/>
    </source>
</evidence>
<dbReference type="Proteomes" id="UP000645217">
    <property type="component" value="Unassembled WGS sequence"/>
</dbReference>
<feature type="compositionally biased region" description="Low complexity" evidence="8">
    <location>
        <begin position="285"/>
        <end position="297"/>
    </location>
</feature>
<keyword evidence="9" id="KW-0812">Transmembrane</keyword>
<dbReference type="EMBL" id="BMNT01000018">
    <property type="protein sequence ID" value="GGK90001.1"/>
    <property type="molecule type" value="Genomic_DNA"/>
</dbReference>
<dbReference type="InterPro" id="IPR011009">
    <property type="entry name" value="Kinase-like_dom_sf"/>
</dbReference>
<feature type="region of interest" description="Disordered" evidence="8">
    <location>
        <begin position="505"/>
        <end position="551"/>
    </location>
</feature>
<reference evidence="11" key="1">
    <citation type="journal article" date="2014" name="Int. J. Syst. Evol. Microbiol.">
        <title>Complete genome sequence of Corynebacterium casei LMG S-19264T (=DSM 44701T), isolated from a smear-ripened cheese.</title>
        <authorList>
            <consortium name="US DOE Joint Genome Institute (JGI-PGF)"/>
            <person name="Walter F."/>
            <person name="Albersmeier A."/>
            <person name="Kalinowski J."/>
            <person name="Ruckert C."/>
        </authorList>
    </citation>
    <scope>NUCLEOTIDE SEQUENCE</scope>
    <source>
        <strain evidence="11">JCM 13064</strain>
    </source>
</reference>
<feature type="compositionally biased region" description="Gly residues" evidence="8">
    <location>
        <begin position="442"/>
        <end position="454"/>
    </location>
</feature>
<feature type="binding site" evidence="7">
    <location>
        <position position="42"/>
    </location>
    <ligand>
        <name>ATP</name>
        <dbReference type="ChEBI" id="CHEBI:30616"/>
    </ligand>
</feature>
<keyword evidence="2" id="KW-0723">Serine/threonine-protein kinase</keyword>
<feature type="region of interest" description="Disordered" evidence="8">
    <location>
        <begin position="279"/>
        <end position="472"/>
    </location>
</feature>
<feature type="compositionally biased region" description="Gly residues" evidence="8">
    <location>
        <begin position="298"/>
        <end position="317"/>
    </location>
</feature>
<keyword evidence="3" id="KW-0808">Transferase</keyword>